<dbReference type="AlphaFoldDB" id="A0A2H0UQT2"/>
<dbReference type="Proteomes" id="UP000230903">
    <property type="component" value="Unassembled WGS sequence"/>
</dbReference>
<gene>
    <name evidence="1" type="ORF">COU10_01445</name>
</gene>
<evidence type="ECO:0000313" key="2">
    <source>
        <dbReference type="Proteomes" id="UP000230903"/>
    </source>
</evidence>
<evidence type="ECO:0000313" key="1">
    <source>
        <dbReference type="EMBL" id="PIR88026.1"/>
    </source>
</evidence>
<protein>
    <submittedName>
        <fullName evidence="1">Histidinol phosphate phosphatase</fullName>
    </submittedName>
</protein>
<organism evidence="1 2">
    <name type="scientific">Candidatus Harrisonbacteria bacterium CG10_big_fil_rev_8_21_14_0_10_45_28</name>
    <dbReference type="NCBI Taxonomy" id="1974586"/>
    <lineage>
        <taxon>Bacteria</taxon>
        <taxon>Candidatus Harrisoniibacteriota</taxon>
    </lineage>
</organism>
<comment type="caution">
    <text evidence="1">The sequence shown here is derived from an EMBL/GenBank/DDBJ whole genome shotgun (WGS) entry which is preliminary data.</text>
</comment>
<accession>A0A2H0UQT2</accession>
<reference evidence="2" key="1">
    <citation type="submission" date="2017-09" db="EMBL/GenBank/DDBJ databases">
        <title>Depth-based differentiation of microbial function through sediment-hosted aquifers and enrichment of novel symbionts in the deep terrestrial subsurface.</title>
        <authorList>
            <person name="Probst A.J."/>
            <person name="Ladd B."/>
            <person name="Jarett J.K."/>
            <person name="Geller-Mcgrath D.E."/>
            <person name="Sieber C.M.K."/>
            <person name="Emerson J.B."/>
            <person name="Anantharaman K."/>
            <person name="Thomas B.C."/>
            <person name="Malmstrom R."/>
            <person name="Stieglmeier M."/>
            <person name="Klingl A."/>
            <person name="Woyke T."/>
            <person name="Ryan C.M."/>
            <person name="Banfield J.F."/>
        </authorList>
    </citation>
    <scope>NUCLEOTIDE SEQUENCE [LARGE SCALE GENOMIC DNA]</scope>
</reference>
<name>A0A2H0UQT2_9BACT</name>
<proteinExistence type="predicted"/>
<feature type="non-terminal residue" evidence="1">
    <location>
        <position position="1"/>
    </location>
</feature>
<sequence>YRAYKKSVINELKGGKVKSMIETRIILRAIRKKLKLGEIPGDEPSRIGGVRKLRPLVDGFKLLMMILREFFVIS</sequence>
<dbReference type="EMBL" id="PFBC01000023">
    <property type="protein sequence ID" value="PIR88026.1"/>
    <property type="molecule type" value="Genomic_DNA"/>
</dbReference>